<accession>C0EBQ0</accession>
<keyword evidence="2" id="KW-1185">Reference proteome</keyword>
<name>C0EBQ0_9FIRM</name>
<comment type="caution">
    <text evidence="1">The sequence shown here is derived from an EMBL/GenBank/DDBJ whole genome shotgun (WGS) entry which is preliminary data.</text>
</comment>
<reference evidence="1 2" key="2">
    <citation type="submission" date="2009-02" db="EMBL/GenBank/DDBJ databases">
        <title>Draft genome sequence of Clostridium methylpentosum (DSM 5476).</title>
        <authorList>
            <person name="Sudarsanam P."/>
            <person name="Ley R."/>
            <person name="Guruge J."/>
            <person name="Turnbaugh P.J."/>
            <person name="Mahowald M."/>
            <person name="Liep D."/>
            <person name="Gordon J."/>
        </authorList>
    </citation>
    <scope>NUCLEOTIDE SEQUENCE [LARGE SCALE GENOMIC DNA]</scope>
    <source>
        <strain evidence="1 2">DSM 5476</strain>
    </source>
</reference>
<gene>
    <name evidence="1" type="ORF">CLOSTMETH_01268</name>
</gene>
<sequence>MPFFIVRFCLIKPLVLPEVERKSERFVKERKVLPSKSSIDSHRNRSVQMAGEFEPFTGCRV</sequence>
<protein>
    <submittedName>
        <fullName evidence="1">Uncharacterized protein</fullName>
    </submittedName>
</protein>
<dbReference type="AlphaFoldDB" id="C0EBQ0"/>
<evidence type="ECO:0000313" key="2">
    <source>
        <dbReference type="Proteomes" id="UP000003340"/>
    </source>
</evidence>
<dbReference type="HOGENOM" id="CLU_2914362_0_0_9"/>
<dbReference type="Proteomes" id="UP000003340">
    <property type="component" value="Unassembled WGS sequence"/>
</dbReference>
<dbReference type="EMBL" id="ACEC01000044">
    <property type="protein sequence ID" value="EEG31104.1"/>
    <property type="molecule type" value="Genomic_DNA"/>
</dbReference>
<evidence type="ECO:0000313" key="1">
    <source>
        <dbReference type="EMBL" id="EEG31104.1"/>
    </source>
</evidence>
<proteinExistence type="predicted"/>
<organism evidence="1 2">
    <name type="scientific">[Clostridium] methylpentosum DSM 5476</name>
    <dbReference type="NCBI Taxonomy" id="537013"/>
    <lineage>
        <taxon>Bacteria</taxon>
        <taxon>Bacillati</taxon>
        <taxon>Bacillota</taxon>
        <taxon>Clostridia</taxon>
        <taxon>Eubacteriales</taxon>
        <taxon>Oscillospiraceae</taxon>
        <taxon>Oscillospiraceae incertae sedis</taxon>
    </lineage>
</organism>
<reference evidence="1 2" key="1">
    <citation type="submission" date="2009-01" db="EMBL/GenBank/DDBJ databases">
        <authorList>
            <person name="Fulton L."/>
            <person name="Clifton S."/>
            <person name="Fulton B."/>
            <person name="Xu J."/>
            <person name="Minx P."/>
            <person name="Pepin K.H."/>
            <person name="Johnson M."/>
            <person name="Bhonagiri V."/>
            <person name="Nash W.E."/>
            <person name="Mardis E.R."/>
            <person name="Wilson R.K."/>
        </authorList>
    </citation>
    <scope>NUCLEOTIDE SEQUENCE [LARGE SCALE GENOMIC DNA]</scope>
    <source>
        <strain evidence="1 2">DSM 5476</strain>
    </source>
</reference>